<dbReference type="KEGG" id="cpw:9690490"/>
<proteinExistence type="predicted"/>
<dbReference type="GO" id="GO:0005524">
    <property type="term" value="F:ATP binding"/>
    <property type="evidence" value="ECO:0007669"/>
    <property type="project" value="UniProtKB-KW"/>
</dbReference>
<evidence type="ECO:0000256" key="2">
    <source>
        <dbReference type="ARBA" id="ARBA00022741"/>
    </source>
</evidence>
<reference evidence="7 8" key="1">
    <citation type="journal article" date="2009" name="Genome Res.">
        <title>Comparative genomic analyses of the human fungal pathogens Coccidioides and their relatives.</title>
        <authorList>
            <person name="Sharpton T.J."/>
            <person name="Stajich J.E."/>
            <person name="Rounsley S.D."/>
            <person name="Gardner M.J."/>
            <person name="Wortman J.R."/>
            <person name="Jordar V.S."/>
            <person name="Maiti R."/>
            <person name="Kodira C.D."/>
            <person name="Neafsey D.E."/>
            <person name="Zeng Q."/>
            <person name="Hung C.-Y."/>
            <person name="McMahan C."/>
            <person name="Muszewska A."/>
            <person name="Grynberg M."/>
            <person name="Mandel M.A."/>
            <person name="Kellner E.M."/>
            <person name="Barker B.M."/>
            <person name="Galgiani J.N."/>
            <person name="Orbach M.J."/>
            <person name="Kirkland T.N."/>
            <person name="Cole G.T."/>
            <person name="Henn M.R."/>
            <person name="Birren B.W."/>
            <person name="Taylor J.W."/>
        </authorList>
    </citation>
    <scope>NUCLEOTIDE SEQUENCE [LARGE SCALE GENOMIC DNA]</scope>
    <source>
        <strain evidence="8">C735</strain>
    </source>
</reference>
<evidence type="ECO:0000256" key="4">
    <source>
        <dbReference type="ARBA" id="ARBA00022840"/>
    </source>
</evidence>
<dbReference type="PANTHER" id="PTHR44329:SF288">
    <property type="entry name" value="MITOGEN-ACTIVATED PROTEIN KINASE KINASE KINASE 20"/>
    <property type="match status" value="1"/>
</dbReference>
<dbReference type="EMBL" id="ACFW01000052">
    <property type="protein sequence ID" value="EER22875.1"/>
    <property type="molecule type" value="Genomic_DNA"/>
</dbReference>
<keyword evidence="3 7" id="KW-0418">Kinase</keyword>
<dbReference type="InterPro" id="IPR051681">
    <property type="entry name" value="Ser/Thr_Kinases-Pseudokinases"/>
</dbReference>
<feature type="domain" description="Protein kinase" evidence="6">
    <location>
        <begin position="349"/>
        <end position="597"/>
    </location>
</feature>
<keyword evidence="4" id="KW-0067">ATP-binding</keyword>
<feature type="compositionally biased region" description="Basic and acidic residues" evidence="5">
    <location>
        <begin position="77"/>
        <end position="100"/>
    </location>
</feature>
<feature type="compositionally biased region" description="Pro residues" evidence="5">
    <location>
        <begin position="52"/>
        <end position="76"/>
    </location>
</feature>
<sequence length="1003" mass="112182">MAISIADTSGPFLDPILPMPNLKKSAPIKQSFLHRLGLRKWLAKESKGPQNAPAPRPPSPVPPPLPLPLAAPPPPIEPRRPVKRPDHESSDIKDNSDDKYGISPPQRRSVNNVNLSFAAEGDLETQKAERRELLTLSEKTEKSHRRAISADYRRPLSSVRTRSSRALSAPRSSAPDFSWDDNSCLTTRASFRNCSPILDNCDTPTYADTASGYGEDFEHVLQLELDKKWILNLSLRFRDRSDREKFFITYAEAPNRWRRVTVTCDYRDAELDSLEQDLKELRFHRDKNARIYEAIRDSIDEIEFYDTVTNLKLQTHEGRLHVHVTEDINEVIPYPPISSIAHLSPPLIPESHIAFHSHLSGFVYHVKLNGENYVKKEITGPDTVEEFLYEINALHALLDSDCVIKFKGILVDDSVTVVKGLLLDFASQGSLADLFFDYKGKIEWIRRERWARQIIKGLADIHEAGFVQGDFTVSNVVVDANDDAKIIDINRRGCPIGWEPPEFTKKIESKQRISMYIGVKSDLFQLGMTLWAMAMEEDEPGAQPRPLNIPGDLKIPDYFRNIVHICLNPRPQNRLSAKELLTLFPQDLPNHALEKFLEYPEQDSGNFITTQRCDVADSDVCHHNHQPDGFWEQSADSIHIHSLPNSNRSLDSDMHSNVALHLTTTRRTSANSTQYDTTRLQDEVLDDHVLRFPVGDLSCPEEASLSVEPTDNHPILEDFTQCELDPNNSRNPFSCQPVLNTGVFPIQQETQLDSLEPGSQATCPKIIVSETKELPEVLTGVGGHIPYSFENPFILSNGKTKARRVYSDPDLLSETYPAGATSSSEEATADSGDLSSAACHKATTQVLYASDFNNLLLSKLPINPAFTAYSTAKADLGLSTHRLATRISFVDKDSISAIHLDTPSIPSDDLFTSNLPINPCIDDIRRYSKRYSSSHDSLLTSQLPISPAFRASLLQQARSSNNDQVLNIPSSLCINELSSSDALPANDLFTSNLPLNPAYTSGS</sequence>
<dbReference type="Pfam" id="PF00069">
    <property type="entry name" value="Pkinase"/>
    <property type="match status" value="1"/>
</dbReference>
<gene>
    <name evidence="7" type="ORF">CPC735_021740</name>
</gene>
<evidence type="ECO:0000256" key="1">
    <source>
        <dbReference type="ARBA" id="ARBA00022679"/>
    </source>
</evidence>
<feature type="region of interest" description="Disordered" evidence="5">
    <location>
        <begin position="43"/>
        <end position="112"/>
    </location>
</feature>
<dbReference type="PROSITE" id="PS50011">
    <property type="entry name" value="PROTEIN_KINASE_DOM"/>
    <property type="match status" value="1"/>
</dbReference>
<evidence type="ECO:0000256" key="3">
    <source>
        <dbReference type="ARBA" id="ARBA00022777"/>
    </source>
</evidence>
<dbReference type="InterPro" id="IPR000719">
    <property type="entry name" value="Prot_kinase_dom"/>
</dbReference>
<protein>
    <submittedName>
        <fullName evidence="7">Kinase domain containing protein</fullName>
    </submittedName>
</protein>
<dbReference type="HOGENOM" id="CLU_006696_1_1_1"/>
<dbReference type="Gene3D" id="1.10.510.10">
    <property type="entry name" value="Transferase(Phosphotransferase) domain 1"/>
    <property type="match status" value="1"/>
</dbReference>
<dbReference type="GO" id="GO:0004674">
    <property type="term" value="F:protein serine/threonine kinase activity"/>
    <property type="evidence" value="ECO:0007669"/>
    <property type="project" value="TreeGrafter"/>
</dbReference>
<dbReference type="Proteomes" id="UP000009084">
    <property type="component" value="Unassembled WGS sequence"/>
</dbReference>
<dbReference type="RefSeq" id="XP_003065020.1">
    <property type="nucleotide sequence ID" value="XM_003064974.1"/>
</dbReference>
<dbReference type="VEuPathDB" id="FungiDB:CPC735_021740"/>
<evidence type="ECO:0000313" key="8">
    <source>
        <dbReference type="Proteomes" id="UP000009084"/>
    </source>
</evidence>
<evidence type="ECO:0000256" key="5">
    <source>
        <dbReference type="SAM" id="MobiDB-lite"/>
    </source>
</evidence>
<keyword evidence="1" id="KW-0808">Transferase</keyword>
<dbReference type="PANTHER" id="PTHR44329">
    <property type="entry name" value="SERINE/THREONINE-PROTEIN KINASE TNNI3K-RELATED"/>
    <property type="match status" value="1"/>
</dbReference>
<comment type="caution">
    <text evidence="7">The sequence shown here is derived from an EMBL/GenBank/DDBJ whole genome shotgun (WGS) entry which is preliminary data.</text>
</comment>
<name>C5PJH6_COCP7</name>
<dbReference type="SUPFAM" id="SSF56112">
    <property type="entry name" value="Protein kinase-like (PK-like)"/>
    <property type="match status" value="1"/>
</dbReference>
<keyword evidence="2" id="KW-0547">Nucleotide-binding</keyword>
<evidence type="ECO:0000313" key="7">
    <source>
        <dbReference type="EMBL" id="EER22875.1"/>
    </source>
</evidence>
<evidence type="ECO:0000259" key="6">
    <source>
        <dbReference type="PROSITE" id="PS50011"/>
    </source>
</evidence>
<organism evidence="7 8">
    <name type="scientific">Coccidioides posadasii (strain C735)</name>
    <name type="common">Valley fever fungus</name>
    <dbReference type="NCBI Taxonomy" id="222929"/>
    <lineage>
        <taxon>Eukaryota</taxon>
        <taxon>Fungi</taxon>
        <taxon>Dikarya</taxon>
        <taxon>Ascomycota</taxon>
        <taxon>Pezizomycotina</taxon>
        <taxon>Eurotiomycetes</taxon>
        <taxon>Eurotiomycetidae</taxon>
        <taxon>Onygenales</taxon>
        <taxon>Onygenaceae</taxon>
        <taxon>Coccidioides</taxon>
    </lineage>
</organism>
<dbReference type="OrthoDB" id="635774at2759"/>
<dbReference type="AlphaFoldDB" id="C5PJH6"/>
<dbReference type="InterPro" id="IPR011009">
    <property type="entry name" value="Kinase-like_dom_sf"/>
</dbReference>
<accession>C5PJH6</accession>
<dbReference type="CDD" id="cd00180">
    <property type="entry name" value="PKc"/>
    <property type="match status" value="1"/>
</dbReference>